<reference evidence="6" key="2">
    <citation type="submission" date="2025-09" db="UniProtKB">
        <authorList>
            <consortium name="Ensembl"/>
        </authorList>
    </citation>
    <scope>IDENTIFICATION</scope>
</reference>
<dbReference type="GeneTree" id="ENSGT00940000156439"/>
<dbReference type="InterPro" id="IPR013871">
    <property type="entry name" value="Cysteine_rich_secretory"/>
</dbReference>
<dbReference type="InterPro" id="IPR018244">
    <property type="entry name" value="Allrgn_V5/Tpx1_CS"/>
</dbReference>
<dbReference type="PROSITE" id="PS01009">
    <property type="entry name" value="CRISP_1"/>
    <property type="match status" value="1"/>
</dbReference>
<feature type="disulfide bond" evidence="3">
    <location>
        <begin position="218"/>
        <end position="231"/>
    </location>
</feature>
<dbReference type="PRINTS" id="PR00838">
    <property type="entry name" value="V5ALLERGEN"/>
</dbReference>
<keyword evidence="4" id="KW-0732">Signal</keyword>
<feature type="disulfide bond" evidence="3">
    <location>
        <begin position="209"/>
        <end position="227"/>
    </location>
</feature>
<comment type="similarity">
    <text evidence="1">Belongs to the CRISP family.</text>
</comment>
<dbReference type="SMART" id="SM00198">
    <property type="entry name" value="SCP"/>
    <property type="match status" value="1"/>
</dbReference>
<dbReference type="PRINTS" id="PR00837">
    <property type="entry name" value="V5TPXLIKE"/>
</dbReference>
<dbReference type="Gene3D" id="3.40.33.10">
    <property type="entry name" value="CAP"/>
    <property type="match status" value="1"/>
</dbReference>
<dbReference type="InterPro" id="IPR001283">
    <property type="entry name" value="CRISP-related"/>
</dbReference>
<evidence type="ECO:0000256" key="1">
    <source>
        <dbReference type="ARBA" id="ARBA00009923"/>
    </source>
</evidence>
<dbReference type="Gene3D" id="1.10.10.740">
    <property type="entry name" value="Crisp domain"/>
    <property type="match status" value="1"/>
</dbReference>
<sequence>MMLFDVKMFAFVICILTLHHVHSACILAGICPNNKNIQAEIADIHNAFRREVQPTASDMLIMYYSEEIAASAQAWVENCKMSHGPPASRMFNGYELGENLFHSQSIYPWSDVIRTWHSEVTHYQYPNGSKDGKPIGHYTQVVWNTSYKVGCGVALCSNVYFYGCHYYRAGNFVGWPPYKAGTPCASCPNACEDKLCNNPCPFINTYSNCSTLKILNGCEDDFVHERCPASCRCTTEIIPIG</sequence>
<proteinExistence type="inferred from homology"/>
<evidence type="ECO:0000313" key="6">
    <source>
        <dbReference type="Ensembl" id="ENSMAMP00000016186.1"/>
    </source>
</evidence>
<dbReference type="PROSITE" id="PS51670">
    <property type="entry name" value="SHKT"/>
    <property type="match status" value="1"/>
</dbReference>
<dbReference type="PROSITE" id="PS01010">
    <property type="entry name" value="CRISP_2"/>
    <property type="match status" value="1"/>
</dbReference>
<evidence type="ECO:0000259" key="5">
    <source>
        <dbReference type="PROSITE" id="PS51670"/>
    </source>
</evidence>
<dbReference type="FunFam" id="3.40.33.10:FF:000005">
    <property type="entry name" value="Cysteine-rich secretory protein 2"/>
    <property type="match status" value="1"/>
</dbReference>
<accession>A0A3Q3M0S4</accession>
<dbReference type="AlphaFoldDB" id="A0A3Q3M0S4"/>
<dbReference type="Ensembl" id="ENSMAMT00000016624.2">
    <property type="protein sequence ID" value="ENSMAMP00000016186.1"/>
    <property type="gene ID" value="ENSMAMG00000010962.2"/>
</dbReference>
<dbReference type="InterPro" id="IPR002413">
    <property type="entry name" value="V5_allergen-like"/>
</dbReference>
<name>A0A3Q3M0S4_9TELE</name>
<dbReference type="SUPFAM" id="SSF57546">
    <property type="entry name" value="Crisp domain-like"/>
    <property type="match status" value="1"/>
</dbReference>
<dbReference type="GO" id="GO:0005576">
    <property type="term" value="C:extracellular region"/>
    <property type="evidence" value="ECO:0007669"/>
    <property type="project" value="InterPro"/>
</dbReference>
<evidence type="ECO:0000256" key="2">
    <source>
        <dbReference type="ARBA" id="ARBA00023157"/>
    </source>
</evidence>
<dbReference type="InterPro" id="IPR014044">
    <property type="entry name" value="CAP_dom"/>
</dbReference>
<dbReference type="Pfam" id="PF00188">
    <property type="entry name" value="CAP"/>
    <property type="match status" value="1"/>
</dbReference>
<feature type="domain" description="ShKT" evidence="5">
    <location>
        <begin position="200"/>
        <end position="233"/>
    </location>
</feature>
<dbReference type="InterPro" id="IPR003582">
    <property type="entry name" value="ShKT_dom"/>
</dbReference>
<feature type="signal peptide" evidence="4">
    <location>
        <begin position="1"/>
        <end position="23"/>
    </location>
</feature>
<evidence type="ECO:0000313" key="7">
    <source>
        <dbReference type="Proteomes" id="UP000261640"/>
    </source>
</evidence>
<keyword evidence="7" id="KW-1185">Reference proteome</keyword>
<organism evidence="6 7">
    <name type="scientific">Mastacembelus armatus</name>
    <name type="common">zig-zag eel</name>
    <dbReference type="NCBI Taxonomy" id="205130"/>
    <lineage>
        <taxon>Eukaryota</taxon>
        <taxon>Metazoa</taxon>
        <taxon>Chordata</taxon>
        <taxon>Craniata</taxon>
        <taxon>Vertebrata</taxon>
        <taxon>Euteleostomi</taxon>
        <taxon>Actinopterygii</taxon>
        <taxon>Neopterygii</taxon>
        <taxon>Teleostei</taxon>
        <taxon>Neoteleostei</taxon>
        <taxon>Acanthomorphata</taxon>
        <taxon>Anabantaria</taxon>
        <taxon>Synbranchiformes</taxon>
        <taxon>Mastacembelidae</taxon>
        <taxon>Mastacembelus</taxon>
    </lineage>
</organism>
<reference evidence="6" key="1">
    <citation type="submission" date="2025-08" db="UniProtKB">
        <authorList>
            <consortium name="Ensembl"/>
        </authorList>
    </citation>
    <scope>IDENTIFICATION</scope>
</reference>
<dbReference type="FunFam" id="1.10.10.740:FF:000001">
    <property type="entry name" value="Cysteine-rich secretory protein 2"/>
    <property type="match status" value="1"/>
</dbReference>
<dbReference type="InParanoid" id="A0A3Q3M0S4"/>
<dbReference type="PANTHER" id="PTHR10334">
    <property type="entry name" value="CYSTEINE-RICH SECRETORY PROTEIN-RELATED"/>
    <property type="match status" value="1"/>
</dbReference>
<dbReference type="InterPro" id="IPR035940">
    <property type="entry name" value="CAP_sf"/>
</dbReference>
<dbReference type="SUPFAM" id="SSF55797">
    <property type="entry name" value="PR-1-like"/>
    <property type="match status" value="1"/>
</dbReference>
<evidence type="ECO:0000256" key="4">
    <source>
        <dbReference type="SAM" id="SignalP"/>
    </source>
</evidence>
<evidence type="ECO:0000256" key="3">
    <source>
        <dbReference type="PROSITE-ProRule" id="PRU01005"/>
    </source>
</evidence>
<keyword evidence="2 3" id="KW-1015">Disulfide bond</keyword>
<protein>
    <submittedName>
        <fullName evidence="6">Cysteine-rich venom protein pseudechetoxin-like</fullName>
    </submittedName>
</protein>
<comment type="caution">
    <text evidence="3">Lacks conserved residue(s) required for the propagation of feature annotation.</text>
</comment>
<feature type="chain" id="PRO_5018686311" evidence="4">
    <location>
        <begin position="24"/>
        <end position="241"/>
    </location>
</feature>
<dbReference type="STRING" id="205130.ENSMAMP00000016186"/>
<dbReference type="InterPro" id="IPR042076">
    <property type="entry name" value="Crisp-like_dom"/>
</dbReference>
<dbReference type="Pfam" id="PF08562">
    <property type="entry name" value="Crisp"/>
    <property type="match status" value="1"/>
</dbReference>
<dbReference type="Proteomes" id="UP000261640">
    <property type="component" value="Unplaced"/>
</dbReference>